<accession>A0AAP9MDV2</accession>
<dbReference type="SUPFAM" id="SSF51306">
    <property type="entry name" value="LexA/Signal peptidase"/>
    <property type="match status" value="1"/>
</dbReference>
<keyword evidence="7" id="KW-0378">Hydrolase</keyword>
<dbReference type="AlphaFoldDB" id="A0AAP9MDV2"/>
<sequence>MSIAGTICVVLVILAAFPFTLPRIFGIEIYGILTGSMDPACPTGSLVYVKSVNPESLQEKDIVTFQKGNLVITHRVVKNDVQKEELITKGDANNANDIQPVAYKQIKGKVALTVPLLGYLALRLNSAAGISVCVIILALGLMLWVLGDMMSIKKKSLS</sequence>
<dbReference type="RefSeq" id="WP_002606899.1">
    <property type="nucleotide sequence ID" value="NZ_BAAACC010000012.1"/>
</dbReference>
<evidence type="ECO:0000256" key="6">
    <source>
        <dbReference type="SAM" id="Phobius"/>
    </source>
</evidence>
<protein>
    <recommendedName>
        <fullName evidence="5">Signal peptidase I</fullName>
        <ecNumber evidence="5">3.4.21.89</ecNumber>
    </recommendedName>
</protein>
<dbReference type="GeneID" id="61924107"/>
<name>A0AAP9MDV2_CLOIN</name>
<evidence type="ECO:0000256" key="1">
    <source>
        <dbReference type="ARBA" id="ARBA00004370"/>
    </source>
</evidence>
<evidence type="ECO:0000313" key="8">
    <source>
        <dbReference type="Proteomes" id="UP000503330"/>
    </source>
</evidence>
<dbReference type="EMBL" id="CP048838">
    <property type="protein sequence ID" value="QJA01121.1"/>
    <property type="molecule type" value="Genomic_DNA"/>
</dbReference>
<dbReference type="GO" id="GO:0016020">
    <property type="term" value="C:membrane"/>
    <property type="evidence" value="ECO:0007669"/>
    <property type="project" value="UniProtKB-SubCell"/>
</dbReference>
<dbReference type="GO" id="GO:0009003">
    <property type="term" value="F:signal peptidase activity"/>
    <property type="evidence" value="ECO:0007669"/>
    <property type="project" value="UniProtKB-EC"/>
</dbReference>
<dbReference type="InterPro" id="IPR001733">
    <property type="entry name" value="Peptidase_S26B"/>
</dbReference>
<dbReference type="Proteomes" id="UP000503330">
    <property type="component" value="Chromosome"/>
</dbReference>
<dbReference type="InterPro" id="IPR019533">
    <property type="entry name" value="Peptidase_S26"/>
</dbReference>
<evidence type="ECO:0000256" key="4">
    <source>
        <dbReference type="ARBA" id="ARBA00023136"/>
    </source>
</evidence>
<evidence type="ECO:0000256" key="2">
    <source>
        <dbReference type="ARBA" id="ARBA00022692"/>
    </source>
</evidence>
<organism evidence="7 8">
    <name type="scientific">Clostridium innocuum</name>
    <dbReference type="NCBI Taxonomy" id="1522"/>
    <lineage>
        <taxon>Bacteria</taxon>
        <taxon>Bacillati</taxon>
        <taxon>Bacillota</taxon>
        <taxon>Clostridia</taxon>
        <taxon>Eubacteriales</taxon>
        <taxon>Clostridiaceae</taxon>
        <taxon>Clostridium</taxon>
    </lineage>
</organism>
<keyword evidence="2 6" id="KW-0812">Transmembrane</keyword>
<proteinExistence type="predicted"/>
<keyword evidence="3 6" id="KW-1133">Transmembrane helix</keyword>
<comment type="subcellular location">
    <subcellularLocation>
        <location evidence="1">Membrane</location>
    </subcellularLocation>
</comment>
<dbReference type="GO" id="GO:0006465">
    <property type="term" value="P:signal peptide processing"/>
    <property type="evidence" value="ECO:0007669"/>
    <property type="project" value="UniProtKB-UniRule"/>
</dbReference>
<dbReference type="Gene3D" id="2.10.109.10">
    <property type="entry name" value="Umud Fragment, subunit A"/>
    <property type="match status" value="1"/>
</dbReference>
<dbReference type="GO" id="GO:0004252">
    <property type="term" value="F:serine-type endopeptidase activity"/>
    <property type="evidence" value="ECO:0007669"/>
    <property type="project" value="UniProtKB-UniRule"/>
</dbReference>
<dbReference type="CDD" id="cd06530">
    <property type="entry name" value="S26_SPase_I"/>
    <property type="match status" value="1"/>
</dbReference>
<keyword evidence="4 6" id="KW-0472">Membrane</keyword>
<evidence type="ECO:0000256" key="5">
    <source>
        <dbReference type="NCBIfam" id="TIGR02228"/>
    </source>
</evidence>
<dbReference type="EC" id="3.4.21.89" evidence="5"/>
<gene>
    <name evidence="7" type="ORF">G4D54_01180</name>
</gene>
<feature type="transmembrane region" description="Helical" evidence="6">
    <location>
        <begin position="126"/>
        <end position="146"/>
    </location>
</feature>
<reference evidence="7 8" key="1">
    <citation type="submission" date="2020-02" db="EMBL/GenBank/DDBJ databases">
        <authorList>
            <person name="Kociolek L.K."/>
            <person name="Ozer E.A."/>
        </authorList>
    </citation>
    <scope>NUCLEOTIDE SEQUENCE [LARGE SCALE GENOMIC DNA]</scope>
    <source>
        <strain evidence="7 8">ATCC 14501</strain>
    </source>
</reference>
<evidence type="ECO:0000256" key="3">
    <source>
        <dbReference type="ARBA" id="ARBA00022989"/>
    </source>
</evidence>
<dbReference type="InterPro" id="IPR036286">
    <property type="entry name" value="LexA/Signal_pep-like_sf"/>
</dbReference>
<dbReference type="NCBIfam" id="TIGR02228">
    <property type="entry name" value="sigpep_I_arch"/>
    <property type="match status" value="1"/>
</dbReference>
<dbReference type="PANTHER" id="PTHR10806:SF6">
    <property type="entry name" value="SIGNAL PEPTIDASE COMPLEX CATALYTIC SUBUNIT SEC11"/>
    <property type="match status" value="1"/>
</dbReference>
<evidence type="ECO:0000313" key="7">
    <source>
        <dbReference type="EMBL" id="QJA01121.1"/>
    </source>
</evidence>
<dbReference type="PANTHER" id="PTHR10806">
    <property type="entry name" value="SIGNAL PEPTIDASE COMPLEX CATALYTIC SUBUNIT SEC11"/>
    <property type="match status" value="1"/>
</dbReference>